<proteinExistence type="predicted"/>
<dbReference type="InterPro" id="IPR041698">
    <property type="entry name" value="Methyltransf_25"/>
</dbReference>
<reference evidence="3 4" key="1">
    <citation type="submission" date="2017-05" db="EMBL/GenBank/DDBJ databases">
        <authorList>
            <person name="Varghese N."/>
            <person name="Submissions S."/>
        </authorList>
    </citation>
    <scope>NUCLEOTIDE SEQUENCE [LARGE SCALE GENOMIC DNA]</scope>
    <source>
        <strain evidence="3 4">CGMCC 1.7287</strain>
    </source>
</reference>
<feature type="domain" description="Methyltransferase" evidence="2">
    <location>
        <begin position="38"/>
        <end position="129"/>
    </location>
</feature>
<dbReference type="PANTHER" id="PTHR43861">
    <property type="entry name" value="TRANS-ACONITATE 2-METHYLTRANSFERASE-RELATED"/>
    <property type="match status" value="1"/>
</dbReference>
<gene>
    <name evidence="3" type="ORF">SAMN04487964_11863</name>
</gene>
<sequence>MLNYHLNQETDLASRKIETIDLVVQWINSEINFAGKRVCDLGCGPGLYTERFAKAGASVTGVDFSANSINYAKKHSGSKVTYLHADYLEGKLPTGFDVVTLIYCDLCALSPTQRQLLLHRMKGMLNTGGRIVFDVMSDSAIANRKENSVIEQNFMGGFWSSSSYIGLQKTFIYPKELLVLDRFMIVEPRETWEIFNWFQHFSLENIRCELEHAGFQVDLASGGLTGQSLTGDSDQIGIIASLK</sequence>
<evidence type="ECO:0000313" key="3">
    <source>
        <dbReference type="EMBL" id="SMR77873.1"/>
    </source>
</evidence>
<protein>
    <submittedName>
        <fullName evidence="3">Methyltransferase domain-containing protein</fullName>
    </submittedName>
</protein>
<dbReference type="Proteomes" id="UP001159257">
    <property type="component" value="Unassembled WGS sequence"/>
</dbReference>
<dbReference type="EMBL" id="FXWV01000018">
    <property type="protein sequence ID" value="SMR77873.1"/>
    <property type="molecule type" value="Genomic_DNA"/>
</dbReference>
<evidence type="ECO:0000313" key="4">
    <source>
        <dbReference type="Proteomes" id="UP001159257"/>
    </source>
</evidence>
<accession>A0ABY1S3N0</accession>
<keyword evidence="4" id="KW-1185">Reference proteome</keyword>
<dbReference type="Pfam" id="PF13649">
    <property type="entry name" value="Methyltransf_25"/>
    <property type="match status" value="1"/>
</dbReference>
<dbReference type="InterPro" id="IPR029063">
    <property type="entry name" value="SAM-dependent_MTases_sf"/>
</dbReference>
<keyword evidence="3" id="KW-0489">Methyltransferase</keyword>
<dbReference type="SUPFAM" id="SSF53335">
    <property type="entry name" value="S-adenosyl-L-methionine-dependent methyltransferases"/>
    <property type="match status" value="1"/>
</dbReference>
<keyword evidence="1" id="KW-0808">Transferase</keyword>
<dbReference type="Gene3D" id="3.40.50.150">
    <property type="entry name" value="Vaccinia Virus protein VP39"/>
    <property type="match status" value="1"/>
</dbReference>
<dbReference type="CDD" id="cd02440">
    <property type="entry name" value="AdoMet_MTases"/>
    <property type="match status" value="1"/>
</dbReference>
<dbReference type="RefSeq" id="WP_239041427.1">
    <property type="nucleotide sequence ID" value="NZ_BAAAEY010000015.1"/>
</dbReference>
<name>A0ABY1S3N0_9GAMM</name>
<evidence type="ECO:0000259" key="2">
    <source>
        <dbReference type="Pfam" id="PF13649"/>
    </source>
</evidence>
<comment type="caution">
    <text evidence="3">The sequence shown here is derived from an EMBL/GenBank/DDBJ whole genome shotgun (WGS) entry which is preliminary data.</text>
</comment>
<organism evidence="3 4">
    <name type="scientific">Marinobacterium sediminicola</name>
    <dbReference type="NCBI Taxonomy" id="518898"/>
    <lineage>
        <taxon>Bacteria</taxon>
        <taxon>Pseudomonadati</taxon>
        <taxon>Pseudomonadota</taxon>
        <taxon>Gammaproteobacteria</taxon>
        <taxon>Oceanospirillales</taxon>
        <taxon>Oceanospirillaceae</taxon>
        <taxon>Marinobacterium</taxon>
    </lineage>
</organism>
<dbReference type="GO" id="GO:0008168">
    <property type="term" value="F:methyltransferase activity"/>
    <property type="evidence" value="ECO:0007669"/>
    <property type="project" value="UniProtKB-KW"/>
</dbReference>
<dbReference type="GO" id="GO:0032259">
    <property type="term" value="P:methylation"/>
    <property type="evidence" value="ECO:0007669"/>
    <property type="project" value="UniProtKB-KW"/>
</dbReference>
<evidence type="ECO:0000256" key="1">
    <source>
        <dbReference type="ARBA" id="ARBA00022679"/>
    </source>
</evidence>